<evidence type="ECO:0000256" key="5">
    <source>
        <dbReference type="ARBA" id="ARBA00023237"/>
    </source>
</evidence>
<evidence type="ECO:0000256" key="4">
    <source>
        <dbReference type="ARBA" id="ARBA00023136"/>
    </source>
</evidence>
<dbReference type="STRING" id="354355.SAMN05660816_01197"/>
<comment type="subcellular location">
    <subcellularLocation>
        <location evidence="1">Cell outer membrane</location>
    </subcellularLocation>
</comment>
<proteinExistence type="inferred from homology"/>
<dbReference type="SUPFAM" id="SSF48452">
    <property type="entry name" value="TPR-like"/>
    <property type="match status" value="1"/>
</dbReference>
<evidence type="ECO:0000313" key="8">
    <source>
        <dbReference type="EMBL" id="OQP47040.1"/>
    </source>
</evidence>
<dbReference type="EMBL" id="LVXG01000023">
    <property type="protein sequence ID" value="OQP47040.1"/>
    <property type="molecule type" value="Genomic_DNA"/>
</dbReference>
<feature type="domain" description="RagB/SusD" evidence="6">
    <location>
        <begin position="346"/>
        <end position="492"/>
    </location>
</feature>
<dbReference type="GO" id="GO:0009279">
    <property type="term" value="C:cell outer membrane"/>
    <property type="evidence" value="ECO:0007669"/>
    <property type="project" value="UniProtKB-SubCell"/>
</dbReference>
<dbReference type="Gene3D" id="1.25.40.390">
    <property type="match status" value="1"/>
</dbReference>
<evidence type="ECO:0000313" key="9">
    <source>
        <dbReference type="Proteomes" id="UP000192610"/>
    </source>
</evidence>
<evidence type="ECO:0000256" key="1">
    <source>
        <dbReference type="ARBA" id="ARBA00004442"/>
    </source>
</evidence>
<gene>
    <name evidence="8" type="ORF">A4H97_05855</name>
</gene>
<dbReference type="Pfam" id="PF07980">
    <property type="entry name" value="SusD_RagB"/>
    <property type="match status" value="1"/>
</dbReference>
<keyword evidence="3" id="KW-0732">Signal</keyword>
<evidence type="ECO:0000256" key="2">
    <source>
        <dbReference type="ARBA" id="ARBA00006275"/>
    </source>
</evidence>
<dbReference type="InterPro" id="IPR012944">
    <property type="entry name" value="SusD_RagB_dom"/>
</dbReference>
<dbReference type="AlphaFoldDB" id="A0A1V9ELL6"/>
<evidence type="ECO:0000259" key="7">
    <source>
        <dbReference type="Pfam" id="PF14322"/>
    </source>
</evidence>
<dbReference type="PROSITE" id="PS51257">
    <property type="entry name" value="PROKAR_LIPOPROTEIN"/>
    <property type="match status" value="1"/>
</dbReference>
<evidence type="ECO:0000259" key="6">
    <source>
        <dbReference type="Pfam" id="PF07980"/>
    </source>
</evidence>
<protein>
    <recommendedName>
        <fullName evidence="10">Carbohydrate-binding protein SusD</fullName>
    </recommendedName>
</protein>
<dbReference type="InterPro" id="IPR011990">
    <property type="entry name" value="TPR-like_helical_dom_sf"/>
</dbReference>
<evidence type="ECO:0008006" key="10">
    <source>
        <dbReference type="Google" id="ProtNLM"/>
    </source>
</evidence>
<sequence>MRHIVSGLLLIAIAGSSCQKKVLDIKSQDLILADSAFTTPEKIEAATLAGYDGLQNPEFLAGRALIYVDVMGEDVYDRNQAFGDLPRYGLLSNSSIAQNVWMAGYDAIGRANRAIAGITANSSKLTAAKAKALIGECKFIRAVANFYLVNFFAQPYNFTADASHPGIPLITTSYIVNDPDANKPRSSVDAVYTAIINDFTDALADLPTNYPASSDSTYNKKTRGTRASASAFLSRVYLYKGDYANAKKYAQDVINGMYGTFALNSTVNGAFGPGHYETSEAVWSIPASITDNASTNYSLPQHYSPFGTRADIAVSSTFLNVATNPYFALDDKRRSMIIAGPGTLSALKFTNKYPDVATRADWAPVIRYAEVLLTYAEAQARTATGIDADAIDKLNQVRNRALVSQLPYTIASFTSKDDLIDHILGERRIELAFEGHRFWDLMRIKAAVTNKYDSDGQKKLPVQPFGAPKNVFPIPQLEVDKSKKVLEQNDGY</sequence>
<dbReference type="InterPro" id="IPR033985">
    <property type="entry name" value="SusD-like_N"/>
</dbReference>
<dbReference type="Proteomes" id="UP000192610">
    <property type="component" value="Unassembled WGS sequence"/>
</dbReference>
<comment type="similarity">
    <text evidence="2">Belongs to the SusD family.</text>
</comment>
<name>A0A1V9ELL6_9BACT</name>
<evidence type="ECO:0000256" key="3">
    <source>
        <dbReference type="ARBA" id="ARBA00022729"/>
    </source>
</evidence>
<keyword evidence="9" id="KW-1185">Reference proteome</keyword>
<organism evidence="8 9">
    <name type="scientific">Niastella yeongjuensis</name>
    <dbReference type="NCBI Taxonomy" id="354355"/>
    <lineage>
        <taxon>Bacteria</taxon>
        <taxon>Pseudomonadati</taxon>
        <taxon>Bacteroidota</taxon>
        <taxon>Chitinophagia</taxon>
        <taxon>Chitinophagales</taxon>
        <taxon>Chitinophagaceae</taxon>
        <taxon>Niastella</taxon>
    </lineage>
</organism>
<dbReference type="Pfam" id="PF14322">
    <property type="entry name" value="SusD-like_3"/>
    <property type="match status" value="1"/>
</dbReference>
<dbReference type="RefSeq" id="WP_081201048.1">
    <property type="nucleotide sequence ID" value="NZ_FOCZ01000002.1"/>
</dbReference>
<accession>A0A1V9ELL6</accession>
<dbReference type="OrthoDB" id="1080118at2"/>
<feature type="domain" description="SusD-like N-terminal" evidence="7">
    <location>
        <begin position="96"/>
        <end position="238"/>
    </location>
</feature>
<reference evidence="9" key="1">
    <citation type="submission" date="2016-04" db="EMBL/GenBank/DDBJ databases">
        <authorList>
            <person name="Chen L."/>
            <person name="Zhuang W."/>
            <person name="Wang G."/>
        </authorList>
    </citation>
    <scope>NUCLEOTIDE SEQUENCE [LARGE SCALE GENOMIC DNA]</scope>
    <source>
        <strain evidence="9">17621</strain>
    </source>
</reference>
<dbReference type="CDD" id="cd08977">
    <property type="entry name" value="SusD"/>
    <property type="match status" value="1"/>
</dbReference>
<keyword evidence="4" id="KW-0472">Membrane</keyword>
<comment type="caution">
    <text evidence="8">The sequence shown here is derived from an EMBL/GenBank/DDBJ whole genome shotgun (WGS) entry which is preliminary data.</text>
</comment>
<keyword evidence="5" id="KW-0998">Cell outer membrane</keyword>